<keyword evidence="3" id="KW-1185">Reference proteome</keyword>
<sequence length="101" mass="11976">MSVERDVQQKLAQWIRNPPKSPEEIGMETKKYAVLRHAPKRPIRPDPVLSPQTQTPWTRKSTNNRGYQWYKDWNTELILLDARITNDSSFGQWDTIYVSQF</sequence>
<feature type="region of interest" description="Disordered" evidence="1">
    <location>
        <begin position="41"/>
        <end position="61"/>
    </location>
</feature>
<organism evidence="2 3">
    <name type="scientific">Hymenolepis diminuta</name>
    <name type="common">Rat tapeworm</name>
    <dbReference type="NCBI Taxonomy" id="6216"/>
    <lineage>
        <taxon>Eukaryota</taxon>
        <taxon>Metazoa</taxon>
        <taxon>Spiralia</taxon>
        <taxon>Lophotrochozoa</taxon>
        <taxon>Platyhelminthes</taxon>
        <taxon>Cestoda</taxon>
        <taxon>Eucestoda</taxon>
        <taxon>Cyclophyllidea</taxon>
        <taxon>Hymenolepididae</taxon>
        <taxon>Hymenolepis</taxon>
    </lineage>
</organism>
<proteinExistence type="predicted"/>
<evidence type="ECO:0000313" key="2">
    <source>
        <dbReference type="EMBL" id="VUZ41143.1"/>
    </source>
</evidence>
<evidence type="ECO:0000313" key="3">
    <source>
        <dbReference type="Proteomes" id="UP000321570"/>
    </source>
</evidence>
<gene>
    <name evidence="2" type="ORF">WMSIL1_LOCUS2036</name>
</gene>
<protein>
    <submittedName>
        <fullName evidence="2">Uncharacterized protein</fullName>
    </submittedName>
</protein>
<name>A0A564Y3M7_HYMDI</name>
<accession>A0A564Y3M7</accession>
<evidence type="ECO:0000256" key="1">
    <source>
        <dbReference type="SAM" id="MobiDB-lite"/>
    </source>
</evidence>
<feature type="compositionally biased region" description="Polar residues" evidence="1">
    <location>
        <begin position="50"/>
        <end position="61"/>
    </location>
</feature>
<dbReference type="Proteomes" id="UP000321570">
    <property type="component" value="Unassembled WGS sequence"/>
</dbReference>
<dbReference type="EMBL" id="CABIJS010000051">
    <property type="protein sequence ID" value="VUZ41143.1"/>
    <property type="molecule type" value="Genomic_DNA"/>
</dbReference>
<reference evidence="2 3" key="1">
    <citation type="submission" date="2019-07" db="EMBL/GenBank/DDBJ databases">
        <authorList>
            <person name="Jastrzebski P J."/>
            <person name="Paukszto L."/>
            <person name="Jastrzebski P J."/>
        </authorList>
    </citation>
    <scope>NUCLEOTIDE SEQUENCE [LARGE SCALE GENOMIC DNA]</scope>
    <source>
        <strain evidence="2 3">WMS-il1</strain>
    </source>
</reference>
<dbReference type="AlphaFoldDB" id="A0A564Y3M7"/>